<reference evidence="1" key="2">
    <citation type="journal article" date="2021" name="PeerJ">
        <title>Extensive microbial diversity within the chicken gut microbiome revealed by metagenomics and culture.</title>
        <authorList>
            <person name="Gilroy R."/>
            <person name="Ravi A."/>
            <person name="Getino M."/>
            <person name="Pursley I."/>
            <person name="Horton D.L."/>
            <person name="Alikhan N.F."/>
            <person name="Baker D."/>
            <person name="Gharbi K."/>
            <person name="Hall N."/>
            <person name="Watson M."/>
            <person name="Adriaenssens E.M."/>
            <person name="Foster-Nyarko E."/>
            <person name="Jarju S."/>
            <person name="Secka A."/>
            <person name="Antonio M."/>
            <person name="Oren A."/>
            <person name="Chaudhuri R.R."/>
            <person name="La Ragione R."/>
            <person name="Hildebrand F."/>
            <person name="Pallen M.J."/>
        </authorList>
    </citation>
    <scope>NUCLEOTIDE SEQUENCE</scope>
    <source>
        <strain evidence="1">CHK147-3167</strain>
    </source>
</reference>
<organism evidence="1 2">
    <name type="scientific">Candidatus Coprosoma intestinipullorum</name>
    <dbReference type="NCBI Taxonomy" id="2840752"/>
    <lineage>
        <taxon>Bacteria</taxon>
        <taxon>Bacillati</taxon>
        <taxon>Bacillota</taxon>
        <taxon>Bacillota incertae sedis</taxon>
        <taxon>Candidatus Coprosoma</taxon>
    </lineage>
</organism>
<gene>
    <name evidence="1" type="ORF">IAB27_03980</name>
</gene>
<proteinExistence type="predicted"/>
<reference evidence="1" key="1">
    <citation type="submission" date="2020-10" db="EMBL/GenBank/DDBJ databases">
        <authorList>
            <person name="Gilroy R."/>
        </authorList>
    </citation>
    <scope>NUCLEOTIDE SEQUENCE</scope>
    <source>
        <strain evidence="1">CHK147-3167</strain>
    </source>
</reference>
<evidence type="ECO:0000313" key="1">
    <source>
        <dbReference type="EMBL" id="HIQ90764.1"/>
    </source>
</evidence>
<comment type="caution">
    <text evidence="1">The sequence shown here is derived from an EMBL/GenBank/DDBJ whole genome shotgun (WGS) entry which is preliminary data.</text>
</comment>
<evidence type="ECO:0000313" key="2">
    <source>
        <dbReference type="Proteomes" id="UP000886786"/>
    </source>
</evidence>
<sequence>MTKKEKWNELNKKIEKLNPLYEKLLVKITNIQSDIQKNPSEDKIEKCSKLIDLKNKYEETKNIMKSLSLFAYKDENPDNFLEGLCDLDALDREIDEIKTNLNEA</sequence>
<dbReference type="AlphaFoldDB" id="A0A9D0ZQG5"/>
<accession>A0A9D0ZQG5</accession>
<protein>
    <submittedName>
        <fullName evidence="1">Uncharacterized protein</fullName>
    </submittedName>
</protein>
<dbReference type="EMBL" id="DVFV01000070">
    <property type="protein sequence ID" value="HIQ90764.1"/>
    <property type="molecule type" value="Genomic_DNA"/>
</dbReference>
<dbReference type="Proteomes" id="UP000886786">
    <property type="component" value="Unassembled WGS sequence"/>
</dbReference>
<name>A0A9D0ZQG5_9FIRM</name>